<dbReference type="SMART" id="SM00662">
    <property type="entry name" value="RPOLD"/>
    <property type="match status" value="1"/>
</dbReference>
<feature type="domain" description="DNA-directed RNA polymerase RpoA/D/Rpb3-type" evidence="11">
    <location>
        <begin position="21"/>
        <end position="229"/>
    </location>
</feature>
<evidence type="ECO:0000256" key="3">
    <source>
        <dbReference type="ARBA" id="ARBA00015972"/>
    </source>
</evidence>
<gene>
    <name evidence="12" type="ORF">A3A20_01235</name>
</gene>
<dbReference type="InterPro" id="IPR011773">
    <property type="entry name" value="DNA-dir_RpoA"/>
</dbReference>
<dbReference type="Pfam" id="PF01193">
    <property type="entry name" value="RNA_pol_L"/>
    <property type="match status" value="1"/>
</dbReference>
<dbReference type="Gene3D" id="2.170.120.12">
    <property type="entry name" value="DNA-directed RNA polymerase, insert domain"/>
    <property type="match status" value="1"/>
</dbReference>
<dbReference type="NCBIfam" id="TIGR02027">
    <property type="entry name" value="rpoA"/>
    <property type="match status" value="1"/>
</dbReference>
<name>A0A1F8DUP3_9BACT</name>
<comment type="caution">
    <text evidence="12">The sequence shown here is derived from an EMBL/GenBank/DDBJ whole genome shotgun (WGS) entry which is preliminary data.</text>
</comment>
<dbReference type="CDD" id="cd06928">
    <property type="entry name" value="RNAP_alpha_NTD"/>
    <property type="match status" value="1"/>
</dbReference>
<comment type="catalytic activity">
    <reaction evidence="10">
        <text>RNA(n) + a ribonucleoside 5'-triphosphate = RNA(n+1) + diphosphate</text>
        <dbReference type="Rhea" id="RHEA:21248"/>
        <dbReference type="Rhea" id="RHEA-COMP:14527"/>
        <dbReference type="Rhea" id="RHEA-COMP:17342"/>
        <dbReference type="ChEBI" id="CHEBI:33019"/>
        <dbReference type="ChEBI" id="CHEBI:61557"/>
        <dbReference type="ChEBI" id="CHEBI:140395"/>
        <dbReference type="EC" id="2.7.7.6"/>
    </reaction>
</comment>
<keyword evidence="5" id="KW-0808">Transferase</keyword>
<dbReference type="EMBL" id="MGIR01000001">
    <property type="protein sequence ID" value="OGM91555.1"/>
    <property type="molecule type" value="Genomic_DNA"/>
</dbReference>
<evidence type="ECO:0000256" key="8">
    <source>
        <dbReference type="ARBA" id="ARBA00032524"/>
    </source>
</evidence>
<proteinExistence type="inferred from homology"/>
<keyword evidence="4 12" id="KW-0240">DNA-directed RNA polymerase</keyword>
<sequence>MKYQYLSETVAIKTVSENEKEGVFEIEGLYSGYGITMGNALRRVLYSSLPGAAVTQIKIKGIGHEFTAMENVLEDAVTISLNFKKLRFKMYTDEPQALTVKVKGEKKIYASDIKTNAQIELVTPEVLLATLTAKNAEFEAELTVEKGLGYVPSEARKSEKLPIGAIALDAAFSPVIKVNFEVENMRIGDRTDYNRVRFHIVTDGTIAPSSALHKASNILKDHFEKVSAVEVMKAAESADVKVMADKPEKKAKSKKTAKKK</sequence>
<keyword evidence="7" id="KW-0804">Transcription</keyword>
<dbReference type="SUPFAM" id="SSF56553">
    <property type="entry name" value="Insert subdomain of RNA polymerase alpha subunit"/>
    <property type="match status" value="1"/>
</dbReference>
<dbReference type="GO" id="GO:0006351">
    <property type="term" value="P:DNA-templated transcription"/>
    <property type="evidence" value="ECO:0007669"/>
    <property type="project" value="InterPro"/>
</dbReference>
<evidence type="ECO:0000256" key="1">
    <source>
        <dbReference type="ARBA" id="ARBA00007123"/>
    </source>
</evidence>
<dbReference type="Gene3D" id="3.30.1360.10">
    <property type="entry name" value="RNA polymerase, RBP11-like subunit"/>
    <property type="match status" value="1"/>
</dbReference>
<dbReference type="GO" id="GO:0005737">
    <property type="term" value="C:cytoplasm"/>
    <property type="evidence" value="ECO:0007669"/>
    <property type="project" value="UniProtKB-ARBA"/>
</dbReference>
<evidence type="ECO:0000256" key="9">
    <source>
        <dbReference type="ARBA" id="ARBA00033070"/>
    </source>
</evidence>
<evidence type="ECO:0000256" key="10">
    <source>
        <dbReference type="ARBA" id="ARBA00048552"/>
    </source>
</evidence>
<dbReference type="InterPro" id="IPR036643">
    <property type="entry name" value="RNApol_insert_sf"/>
</dbReference>
<accession>A0A1F8DUP3</accession>
<dbReference type="GO" id="GO:0046983">
    <property type="term" value="F:protein dimerization activity"/>
    <property type="evidence" value="ECO:0007669"/>
    <property type="project" value="InterPro"/>
</dbReference>
<organism evidence="12 13">
    <name type="scientific">Candidatus Wolfebacteria bacterium RIFCSPLOWO2_01_FULL_45_19</name>
    <dbReference type="NCBI Taxonomy" id="1802557"/>
    <lineage>
        <taxon>Bacteria</taxon>
        <taxon>Candidatus Wolfeibacteriota</taxon>
    </lineage>
</organism>
<dbReference type="InterPro" id="IPR036603">
    <property type="entry name" value="RBP11-like"/>
</dbReference>
<dbReference type="Pfam" id="PF01000">
    <property type="entry name" value="RNA_pol_A_bac"/>
    <property type="match status" value="1"/>
</dbReference>
<evidence type="ECO:0000256" key="4">
    <source>
        <dbReference type="ARBA" id="ARBA00022478"/>
    </source>
</evidence>
<dbReference type="STRING" id="1802557.A3A20_01235"/>
<dbReference type="GO" id="GO:0000428">
    <property type="term" value="C:DNA-directed RNA polymerase complex"/>
    <property type="evidence" value="ECO:0007669"/>
    <property type="project" value="UniProtKB-KW"/>
</dbReference>
<comment type="similarity">
    <text evidence="1">Belongs to the RNA polymerase alpha chain family.</text>
</comment>
<evidence type="ECO:0000313" key="13">
    <source>
        <dbReference type="Proteomes" id="UP000178946"/>
    </source>
</evidence>
<evidence type="ECO:0000256" key="2">
    <source>
        <dbReference type="ARBA" id="ARBA00012418"/>
    </source>
</evidence>
<evidence type="ECO:0000256" key="7">
    <source>
        <dbReference type="ARBA" id="ARBA00023163"/>
    </source>
</evidence>
<evidence type="ECO:0000259" key="11">
    <source>
        <dbReference type="SMART" id="SM00662"/>
    </source>
</evidence>
<reference evidence="12 13" key="1">
    <citation type="journal article" date="2016" name="Nat. Commun.">
        <title>Thousands of microbial genomes shed light on interconnected biogeochemical processes in an aquifer system.</title>
        <authorList>
            <person name="Anantharaman K."/>
            <person name="Brown C.T."/>
            <person name="Hug L.A."/>
            <person name="Sharon I."/>
            <person name="Castelle C.J."/>
            <person name="Probst A.J."/>
            <person name="Thomas B.C."/>
            <person name="Singh A."/>
            <person name="Wilkins M.J."/>
            <person name="Karaoz U."/>
            <person name="Brodie E.L."/>
            <person name="Williams K.H."/>
            <person name="Hubbard S.S."/>
            <person name="Banfield J.F."/>
        </authorList>
    </citation>
    <scope>NUCLEOTIDE SEQUENCE [LARGE SCALE GENOMIC DNA]</scope>
</reference>
<dbReference type="FunFam" id="2.170.120.12:FF:000001">
    <property type="entry name" value="DNA-directed RNA polymerase subunit alpha"/>
    <property type="match status" value="1"/>
</dbReference>
<dbReference type="SUPFAM" id="SSF55257">
    <property type="entry name" value="RBP11-like subunits of RNA polymerase"/>
    <property type="match status" value="1"/>
</dbReference>
<dbReference type="GO" id="GO:0003899">
    <property type="term" value="F:DNA-directed RNA polymerase activity"/>
    <property type="evidence" value="ECO:0007669"/>
    <property type="project" value="UniProtKB-EC"/>
</dbReference>
<evidence type="ECO:0000256" key="6">
    <source>
        <dbReference type="ARBA" id="ARBA00022695"/>
    </source>
</evidence>
<dbReference type="EC" id="2.7.7.6" evidence="2"/>
<evidence type="ECO:0000256" key="5">
    <source>
        <dbReference type="ARBA" id="ARBA00022679"/>
    </source>
</evidence>
<dbReference type="InterPro" id="IPR011263">
    <property type="entry name" value="DNA-dir_RNA_pol_RpoA/D/Rpb3"/>
</dbReference>
<protein>
    <recommendedName>
        <fullName evidence="3">DNA-directed RNA polymerase subunit alpha</fullName>
        <ecNumber evidence="2">2.7.7.6</ecNumber>
    </recommendedName>
    <alternativeName>
        <fullName evidence="9">RNA polymerase subunit alpha</fullName>
    </alternativeName>
    <alternativeName>
        <fullName evidence="8">Transcriptase subunit alpha</fullName>
    </alternativeName>
</protein>
<evidence type="ECO:0000313" key="12">
    <source>
        <dbReference type="EMBL" id="OGM91555.1"/>
    </source>
</evidence>
<dbReference type="InterPro" id="IPR011262">
    <property type="entry name" value="DNA-dir_RNA_pol_insert"/>
</dbReference>
<dbReference type="AlphaFoldDB" id="A0A1F8DUP3"/>
<keyword evidence="6" id="KW-0548">Nucleotidyltransferase</keyword>
<dbReference type="GO" id="GO:0003677">
    <property type="term" value="F:DNA binding"/>
    <property type="evidence" value="ECO:0007669"/>
    <property type="project" value="InterPro"/>
</dbReference>
<dbReference type="Proteomes" id="UP000178946">
    <property type="component" value="Unassembled WGS sequence"/>
</dbReference>